<proteinExistence type="predicted"/>
<keyword evidence="1" id="KW-1133">Transmembrane helix</keyword>
<dbReference type="KEGG" id="esj:SJ05684_c15890"/>
<protein>
    <submittedName>
        <fullName evidence="2">Uncharacterized protein</fullName>
    </submittedName>
</protein>
<evidence type="ECO:0000313" key="3">
    <source>
        <dbReference type="Proteomes" id="UP000217211"/>
    </source>
</evidence>
<feature type="transmembrane region" description="Helical" evidence="1">
    <location>
        <begin position="30"/>
        <end position="53"/>
    </location>
</feature>
<dbReference type="EMBL" id="CP023067">
    <property type="protein sequence ID" value="ASY63031.1"/>
    <property type="molecule type" value="Genomic_DNA"/>
</dbReference>
<dbReference type="Proteomes" id="UP000217211">
    <property type="component" value="Chromosome"/>
</dbReference>
<dbReference type="AlphaFoldDB" id="A0A249PAU4"/>
<keyword evidence="3" id="KW-1185">Reference proteome</keyword>
<keyword evidence="1" id="KW-0472">Membrane</keyword>
<name>A0A249PAU4_9HYPH</name>
<reference evidence="2 3" key="1">
    <citation type="submission" date="2017-08" db="EMBL/GenBank/DDBJ databases">
        <title>Multipartite genome sequences of Sinorhizobium species nodulating soybeans.</title>
        <authorList>
            <person name="Tian C.F."/>
        </authorList>
    </citation>
    <scope>NUCLEOTIDE SEQUENCE [LARGE SCALE GENOMIC DNA]</scope>
    <source>
        <strain evidence="2 3">CCBAU 05684</strain>
    </source>
</reference>
<accession>A0A249PAU4</accession>
<evidence type="ECO:0000256" key="1">
    <source>
        <dbReference type="SAM" id="Phobius"/>
    </source>
</evidence>
<sequence>MNYPGIQAFLLSRHGMEEITMRRDSQRFPVVELIALIASLAVVSAIMVVTLLVA</sequence>
<dbReference type="STRING" id="716928.GCA_000261485_02668"/>
<organism evidence="2 3">
    <name type="scientific">Sinorhizobium sojae CCBAU 05684</name>
    <dbReference type="NCBI Taxonomy" id="716928"/>
    <lineage>
        <taxon>Bacteria</taxon>
        <taxon>Pseudomonadati</taxon>
        <taxon>Pseudomonadota</taxon>
        <taxon>Alphaproteobacteria</taxon>
        <taxon>Hyphomicrobiales</taxon>
        <taxon>Rhizobiaceae</taxon>
        <taxon>Sinorhizobium/Ensifer group</taxon>
        <taxon>Sinorhizobium</taxon>
    </lineage>
</organism>
<gene>
    <name evidence="2" type="ORF">SJ05684_c15890</name>
</gene>
<evidence type="ECO:0000313" key="2">
    <source>
        <dbReference type="EMBL" id="ASY63031.1"/>
    </source>
</evidence>
<keyword evidence="1" id="KW-0812">Transmembrane</keyword>